<reference evidence="1" key="1">
    <citation type="journal article" date="2022" name="Int. J. Syst. Evol. Microbiol.">
        <title>Pseudomonas aegrilactucae sp. nov. and Pseudomonas morbosilactucae sp. nov., pathogens causing bacterial rot of lettuce in Japan.</title>
        <authorList>
            <person name="Sawada H."/>
            <person name="Fujikawa T."/>
            <person name="Satou M."/>
        </authorList>
    </citation>
    <scope>NUCLEOTIDE SEQUENCE</scope>
    <source>
        <strain evidence="1">0166_1</strain>
    </source>
</reference>
<dbReference type="Proteomes" id="UP001162834">
    <property type="component" value="Chromosome"/>
</dbReference>
<dbReference type="EMBL" id="CP087164">
    <property type="protein sequence ID" value="UGS35667.1"/>
    <property type="molecule type" value="Genomic_DNA"/>
</dbReference>
<accession>A0A9E7C0L8</accession>
<dbReference type="KEGG" id="sbae:DSM104329_02062"/>
<proteinExistence type="predicted"/>
<sequence length="109" mass="11458">MPTELSIACALSASELPRRLEEMAHLGRAALVDAHADSRWAKLCFAAGAGVRDRVLAVAAAEAGCCAFLTMRVTDEPDTVVLTIDAPDGAELVLAELVAAFRGRPEPAR</sequence>
<gene>
    <name evidence="1" type="ORF">DSM104329_02062</name>
</gene>
<dbReference type="AlphaFoldDB" id="A0A9E7C0L8"/>
<keyword evidence="2" id="KW-1185">Reference proteome</keyword>
<protein>
    <submittedName>
        <fullName evidence="1">Uncharacterized protein</fullName>
    </submittedName>
</protein>
<organism evidence="1 2">
    <name type="scientific">Capillimicrobium parvum</name>
    <dbReference type="NCBI Taxonomy" id="2884022"/>
    <lineage>
        <taxon>Bacteria</taxon>
        <taxon>Bacillati</taxon>
        <taxon>Actinomycetota</taxon>
        <taxon>Thermoleophilia</taxon>
        <taxon>Solirubrobacterales</taxon>
        <taxon>Capillimicrobiaceae</taxon>
        <taxon>Capillimicrobium</taxon>
    </lineage>
</organism>
<name>A0A9E7C0L8_9ACTN</name>
<evidence type="ECO:0000313" key="2">
    <source>
        <dbReference type="Proteomes" id="UP001162834"/>
    </source>
</evidence>
<evidence type="ECO:0000313" key="1">
    <source>
        <dbReference type="EMBL" id="UGS35667.1"/>
    </source>
</evidence>